<dbReference type="GO" id="GO:0004659">
    <property type="term" value="F:prenyltransferase activity"/>
    <property type="evidence" value="ECO:0007669"/>
    <property type="project" value="TreeGrafter"/>
</dbReference>
<name>A0A7E5WRK3_TRINI</name>
<reference evidence="3" key="1">
    <citation type="submission" date="2025-08" db="UniProtKB">
        <authorList>
            <consortium name="RefSeq"/>
        </authorList>
    </citation>
    <scope>IDENTIFICATION</scope>
</reference>
<feature type="region of interest" description="Disordered" evidence="1">
    <location>
        <begin position="254"/>
        <end position="274"/>
    </location>
</feature>
<evidence type="ECO:0000256" key="1">
    <source>
        <dbReference type="SAM" id="MobiDB-lite"/>
    </source>
</evidence>
<dbReference type="OrthoDB" id="9983019at2759"/>
<dbReference type="GO" id="GO:1990234">
    <property type="term" value="C:transferase complex"/>
    <property type="evidence" value="ECO:0007669"/>
    <property type="project" value="TreeGrafter"/>
</dbReference>
<evidence type="ECO:0000313" key="3">
    <source>
        <dbReference type="RefSeq" id="XP_026742932.1"/>
    </source>
</evidence>
<dbReference type="Gene3D" id="1.10.600.10">
    <property type="entry name" value="Farnesyl Diphosphate Synthase"/>
    <property type="match status" value="1"/>
</dbReference>
<dbReference type="PANTHER" id="PTHR12001:SF55">
    <property type="entry name" value="ALL TRANS-POLYPRENYL-DIPHOSPHATE SYNTHASE PDSS2"/>
    <property type="match status" value="1"/>
</dbReference>
<dbReference type="GO" id="GO:0005739">
    <property type="term" value="C:mitochondrion"/>
    <property type="evidence" value="ECO:0007669"/>
    <property type="project" value="TreeGrafter"/>
</dbReference>
<protein>
    <submittedName>
        <fullName evidence="3">Decaprenyl-diphosphate synthase subunit 2-like</fullName>
    </submittedName>
</protein>
<dbReference type="SUPFAM" id="SSF48576">
    <property type="entry name" value="Terpenoid synthases"/>
    <property type="match status" value="1"/>
</dbReference>
<dbReference type="PANTHER" id="PTHR12001">
    <property type="entry name" value="GERANYLGERANYL PYROPHOSPHATE SYNTHASE"/>
    <property type="match status" value="1"/>
</dbReference>
<dbReference type="GeneID" id="113504719"/>
<dbReference type="Proteomes" id="UP000322000">
    <property type="component" value="Chromosome 23"/>
</dbReference>
<dbReference type="AlphaFoldDB" id="A0A7E5WRK3"/>
<sequence length="455" mass="51414">MVASKLLNVCKYLQINETRYLCSLPRILTQFNYEPSAIDHSEKKYCSVIVPRKTLSQCSGPFRQYSTGLGLPEEERDWRDVISEAEQIVGYPTSYLNLRWLFNDEIASTAIHLRKLVGTNHPVLKSAKNLLVGSKSNLQSVGLVILLVSKAAGFNTRDFTGDHYDSGVLHAQRALAEIVEMKRTGHMIHKAMVNLQDKNKHGDKFGDLLYGNKIVLLTGDYLLATCLQHLGGLHNNEVTELISTGLRDLVESDSIGEHDQDNNPMPTQPKGDDRPRVYDWENEDNLQTLGSNEFLGHGKQEWVLRTMLTSGSILGKGCQGAMKLARRGTEMEKEAYKLGGHLALLWQLYLDVKDFFTHPYSYSLVGAPVTIALWEYPQIYGHILESRIEKQPINFKQLYYAVRATRAMDYLTVVLDEELAAVIKHSENFPVEDARSALQKMAVTIHSESLQYIEK</sequence>
<gene>
    <name evidence="3" type="primary">LOC113504719</name>
</gene>
<dbReference type="GO" id="GO:0008299">
    <property type="term" value="P:isoprenoid biosynthetic process"/>
    <property type="evidence" value="ECO:0007669"/>
    <property type="project" value="TreeGrafter"/>
</dbReference>
<dbReference type="RefSeq" id="XP_026742932.1">
    <property type="nucleotide sequence ID" value="XM_026887131.1"/>
</dbReference>
<dbReference type="InterPro" id="IPR008949">
    <property type="entry name" value="Isoprenoid_synthase_dom_sf"/>
</dbReference>
<organism evidence="2 3">
    <name type="scientific">Trichoplusia ni</name>
    <name type="common">Cabbage looper</name>
    <dbReference type="NCBI Taxonomy" id="7111"/>
    <lineage>
        <taxon>Eukaryota</taxon>
        <taxon>Metazoa</taxon>
        <taxon>Ecdysozoa</taxon>
        <taxon>Arthropoda</taxon>
        <taxon>Hexapoda</taxon>
        <taxon>Insecta</taxon>
        <taxon>Pterygota</taxon>
        <taxon>Neoptera</taxon>
        <taxon>Endopterygota</taxon>
        <taxon>Lepidoptera</taxon>
        <taxon>Glossata</taxon>
        <taxon>Ditrysia</taxon>
        <taxon>Noctuoidea</taxon>
        <taxon>Noctuidae</taxon>
        <taxon>Plusiinae</taxon>
        <taxon>Trichoplusia</taxon>
    </lineage>
</organism>
<accession>A0A7E5WRK3</accession>
<dbReference type="KEGG" id="tnl:113504719"/>
<proteinExistence type="predicted"/>
<keyword evidence="2" id="KW-1185">Reference proteome</keyword>
<evidence type="ECO:0000313" key="2">
    <source>
        <dbReference type="Proteomes" id="UP000322000"/>
    </source>
</evidence>
<dbReference type="InParanoid" id="A0A7E5WRK3"/>
<dbReference type="GO" id="GO:0006744">
    <property type="term" value="P:ubiquinone biosynthetic process"/>
    <property type="evidence" value="ECO:0007669"/>
    <property type="project" value="TreeGrafter"/>
</dbReference>